<accession>A0AAN9K4F8</accession>
<dbReference type="GO" id="GO:0030170">
    <property type="term" value="F:pyridoxal phosphate binding"/>
    <property type="evidence" value="ECO:0007669"/>
    <property type="project" value="InterPro"/>
</dbReference>
<keyword evidence="1" id="KW-0863">Zinc-finger</keyword>
<protein>
    <recommendedName>
        <fullName evidence="2">C2H2-type domain-containing protein</fullName>
    </recommendedName>
</protein>
<dbReference type="Proteomes" id="UP001359559">
    <property type="component" value="Unassembled WGS sequence"/>
</dbReference>
<dbReference type="Gene3D" id="3.40.50.1010">
    <property type="entry name" value="5'-nuclease"/>
    <property type="match status" value="1"/>
</dbReference>
<keyword evidence="1" id="KW-0479">Metal-binding</keyword>
<dbReference type="CDD" id="cd18725">
    <property type="entry name" value="PIN_LabA-like"/>
    <property type="match status" value="1"/>
</dbReference>
<dbReference type="InterPro" id="IPR004839">
    <property type="entry name" value="Aminotransferase_I/II_large"/>
</dbReference>
<name>A0AAN9K4F8_CLITE</name>
<dbReference type="PROSITE" id="PS50157">
    <property type="entry name" value="ZINC_FINGER_C2H2_2"/>
    <property type="match status" value="1"/>
</dbReference>
<dbReference type="InterPro" id="IPR013087">
    <property type="entry name" value="Znf_C2H2_type"/>
</dbReference>
<sequence length="611" mass="69863">MNSLFLHNPINVHTYIHPTKHSPKPLLRYPRIQCSSIEIDMVKTHQGIYAPKHDKVVVLWDLDNKPPRGPPFDAAVSLKSLAHRFGDLVDFSAYANRHAFIHLPQWVLDQRRERKTLDILERKGAITPSEPYTCGVCGRKCKTHLDLKKHFRQLHQRERQKKLNRLNSLKGMKRRRFRERFLRGDHKYNEAARRLVVPKVGYGLASELRRAGVFVKTVEDKPQAADWALKRQMVHSMSRGIDWLVLVSDDSDFSEMLRRAREANLGTVVVGDMDRALGRHADLWVPWIGVENGDIQEGDLMPKKMDRMRNEGSDEFFTNEDGEFDRNFMLVFSDDEDEDEDYEDQEDDGEIDELCDEWVPELLIPSLNEDLYYEPPVLESAAGPHTTINGNELLESYFAALEKYGVGSCGPRGFYGTIDVHLDCEARIAKFLGTPNSILYSYGLSTMFSAIPASSKKGDIIVADEGVHWGIQNGLYLSRSTVMYFKHNDMDSLRETLENITSKNKRAKKLRRYIVVEAVYQNSGQIAPLDEIIKLKEKYRFRVLMDESNSIGVLGSSGRGLTEYYGIPVEKLDIITTAMGHALATEGGFCTGNARVIDHQVWKMSYVIYNQ</sequence>
<evidence type="ECO:0000259" key="2">
    <source>
        <dbReference type="PROSITE" id="PS50157"/>
    </source>
</evidence>
<gene>
    <name evidence="3" type="ORF">RJT34_08973</name>
</gene>
<dbReference type="Gene3D" id="3.40.640.10">
    <property type="entry name" value="Type I PLP-dependent aspartate aminotransferase-like (Major domain)"/>
    <property type="match status" value="1"/>
</dbReference>
<feature type="domain" description="C2H2-type" evidence="2">
    <location>
        <begin position="132"/>
        <end position="160"/>
    </location>
</feature>
<dbReference type="PANTHER" id="PTHR35744">
    <property type="entry name" value="C2H2-TYPE DOMAIN-CONTAINING PROTEIN"/>
    <property type="match status" value="1"/>
</dbReference>
<dbReference type="Pfam" id="PF00155">
    <property type="entry name" value="Aminotran_1_2"/>
    <property type="match status" value="1"/>
</dbReference>
<organism evidence="3 4">
    <name type="scientific">Clitoria ternatea</name>
    <name type="common">Butterfly pea</name>
    <dbReference type="NCBI Taxonomy" id="43366"/>
    <lineage>
        <taxon>Eukaryota</taxon>
        <taxon>Viridiplantae</taxon>
        <taxon>Streptophyta</taxon>
        <taxon>Embryophyta</taxon>
        <taxon>Tracheophyta</taxon>
        <taxon>Spermatophyta</taxon>
        <taxon>Magnoliopsida</taxon>
        <taxon>eudicotyledons</taxon>
        <taxon>Gunneridae</taxon>
        <taxon>Pentapetalae</taxon>
        <taxon>rosids</taxon>
        <taxon>fabids</taxon>
        <taxon>Fabales</taxon>
        <taxon>Fabaceae</taxon>
        <taxon>Papilionoideae</taxon>
        <taxon>50 kb inversion clade</taxon>
        <taxon>NPAAA clade</taxon>
        <taxon>indigoferoid/millettioid clade</taxon>
        <taxon>Phaseoleae</taxon>
        <taxon>Clitoria</taxon>
    </lineage>
</organism>
<comment type="caution">
    <text evidence="3">The sequence shown here is derived from an EMBL/GenBank/DDBJ whole genome shotgun (WGS) entry which is preliminary data.</text>
</comment>
<reference evidence="3 4" key="1">
    <citation type="submission" date="2024-01" db="EMBL/GenBank/DDBJ databases">
        <title>The genomes of 5 underutilized Papilionoideae crops provide insights into root nodulation and disease resistance.</title>
        <authorList>
            <person name="Yuan L."/>
        </authorList>
    </citation>
    <scope>NUCLEOTIDE SEQUENCE [LARGE SCALE GENOMIC DNA]</scope>
    <source>
        <strain evidence="3">LY-2023</strain>
        <tissue evidence="3">Leaf</tissue>
    </source>
</reference>
<dbReference type="EMBL" id="JAYKXN010000002">
    <property type="protein sequence ID" value="KAK7311080.1"/>
    <property type="molecule type" value="Genomic_DNA"/>
</dbReference>
<evidence type="ECO:0000256" key="1">
    <source>
        <dbReference type="PROSITE-ProRule" id="PRU00042"/>
    </source>
</evidence>
<dbReference type="PROSITE" id="PS00028">
    <property type="entry name" value="ZINC_FINGER_C2H2_1"/>
    <property type="match status" value="1"/>
</dbReference>
<dbReference type="AlphaFoldDB" id="A0AAN9K4F8"/>
<dbReference type="SUPFAM" id="SSF53383">
    <property type="entry name" value="PLP-dependent transferases"/>
    <property type="match status" value="1"/>
</dbReference>
<evidence type="ECO:0000313" key="4">
    <source>
        <dbReference type="Proteomes" id="UP001359559"/>
    </source>
</evidence>
<evidence type="ECO:0000313" key="3">
    <source>
        <dbReference type="EMBL" id="KAK7311080.1"/>
    </source>
</evidence>
<keyword evidence="4" id="KW-1185">Reference proteome</keyword>
<keyword evidence="1" id="KW-0862">Zinc</keyword>
<dbReference type="PANTHER" id="PTHR35744:SF2">
    <property type="entry name" value="OS06G0166200 PROTEIN"/>
    <property type="match status" value="1"/>
</dbReference>
<dbReference type="GO" id="GO:0008270">
    <property type="term" value="F:zinc ion binding"/>
    <property type="evidence" value="ECO:0007669"/>
    <property type="project" value="UniProtKB-KW"/>
</dbReference>
<dbReference type="InterPro" id="IPR015421">
    <property type="entry name" value="PyrdxlP-dep_Trfase_major"/>
</dbReference>
<dbReference type="InterPro" id="IPR015424">
    <property type="entry name" value="PyrdxlP-dep_Trfase"/>
</dbReference>
<proteinExistence type="predicted"/>